<dbReference type="FunFam" id="3.40.390.10:FF:000009">
    <property type="entry name" value="Oligopeptidase A"/>
    <property type="match status" value="1"/>
</dbReference>
<keyword evidence="6 9" id="KW-0482">Metalloprotease</keyword>
<keyword evidence="2 9" id="KW-0645">Protease</keyword>
<dbReference type="Gene3D" id="1.10.1370.40">
    <property type="match status" value="1"/>
</dbReference>
<dbReference type="GO" id="GO:0046872">
    <property type="term" value="F:metal ion binding"/>
    <property type="evidence" value="ECO:0007669"/>
    <property type="project" value="UniProtKB-UniRule"/>
</dbReference>
<dbReference type="InterPro" id="IPR024079">
    <property type="entry name" value="MetalloPept_cat_dom_sf"/>
</dbReference>
<comment type="catalytic activity">
    <reaction evidence="7">
        <text>Hydrolysis of oligopeptides, with broad specificity. Gly or Ala commonly occur as P1 or P1' residues, but more distant residues are also important, as is shown by the fact that Z-Gly-Pro-Gly-|-Gly-Pro-Ala is cleaved, but not Z-(Gly)(5).</text>
        <dbReference type="EC" id="3.4.24.70"/>
    </reaction>
</comment>
<dbReference type="InterPro" id="IPR045666">
    <property type="entry name" value="OpdA_N"/>
</dbReference>
<evidence type="ECO:0000256" key="8">
    <source>
        <dbReference type="ARBA" id="ARBA00026100"/>
    </source>
</evidence>
<dbReference type="RefSeq" id="WP_055423614.1">
    <property type="nucleotide sequence ID" value="NZ_CYHH01000006.1"/>
</dbReference>
<dbReference type="GO" id="GO:0006508">
    <property type="term" value="P:proteolysis"/>
    <property type="evidence" value="ECO:0007669"/>
    <property type="project" value="UniProtKB-KW"/>
</dbReference>
<organism evidence="12 13">
    <name type="scientific">Tepidiphilus thermophilus</name>
    <dbReference type="NCBI Taxonomy" id="876478"/>
    <lineage>
        <taxon>Bacteria</taxon>
        <taxon>Pseudomonadati</taxon>
        <taxon>Pseudomonadota</taxon>
        <taxon>Hydrogenophilia</taxon>
        <taxon>Hydrogenophilales</taxon>
        <taxon>Hydrogenophilaceae</taxon>
        <taxon>Tepidiphilus</taxon>
    </lineage>
</organism>
<evidence type="ECO:0000256" key="7">
    <source>
        <dbReference type="ARBA" id="ARBA00024603"/>
    </source>
</evidence>
<feature type="domain" description="Peptidase M3A/M3B catalytic" evidence="10">
    <location>
        <begin position="225"/>
        <end position="688"/>
    </location>
</feature>
<evidence type="ECO:0000259" key="10">
    <source>
        <dbReference type="Pfam" id="PF01432"/>
    </source>
</evidence>
<gene>
    <name evidence="12" type="ORF">Ga0061068_10674</name>
</gene>
<accession>A0A0K6IW94</accession>
<dbReference type="GO" id="GO:0006518">
    <property type="term" value="P:peptide metabolic process"/>
    <property type="evidence" value="ECO:0007669"/>
    <property type="project" value="TreeGrafter"/>
</dbReference>
<evidence type="ECO:0000259" key="11">
    <source>
        <dbReference type="Pfam" id="PF19310"/>
    </source>
</evidence>
<dbReference type="InterPro" id="IPR034005">
    <property type="entry name" value="M3A_DCP"/>
</dbReference>
<feature type="domain" description="Oligopeptidase A N-terminal" evidence="11">
    <location>
        <begin position="30"/>
        <end position="152"/>
    </location>
</feature>
<dbReference type="Pfam" id="PF01432">
    <property type="entry name" value="Peptidase_M3"/>
    <property type="match status" value="1"/>
</dbReference>
<evidence type="ECO:0000256" key="4">
    <source>
        <dbReference type="ARBA" id="ARBA00022801"/>
    </source>
</evidence>
<protein>
    <recommendedName>
        <fullName evidence="8">oligopeptidase A</fullName>
        <ecNumber evidence="8">3.4.24.70</ecNumber>
    </recommendedName>
</protein>
<evidence type="ECO:0000313" key="12">
    <source>
        <dbReference type="EMBL" id="CUB07324.1"/>
    </source>
</evidence>
<name>A0A0K6IW94_9PROT</name>
<evidence type="ECO:0000256" key="2">
    <source>
        <dbReference type="ARBA" id="ARBA00022670"/>
    </source>
</evidence>
<keyword evidence="13" id="KW-1185">Reference proteome</keyword>
<keyword evidence="4 9" id="KW-0378">Hydrolase</keyword>
<evidence type="ECO:0000256" key="9">
    <source>
        <dbReference type="RuleBase" id="RU003435"/>
    </source>
</evidence>
<dbReference type="Gene3D" id="1.10.1370.10">
    <property type="entry name" value="Neurolysin, domain 3"/>
    <property type="match status" value="1"/>
</dbReference>
<dbReference type="EC" id="3.4.24.70" evidence="8"/>
<dbReference type="GO" id="GO:0004222">
    <property type="term" value="F:metalloendopeptidase activity"/>
    <property type="evidence" value="ECO:0007669"/>
    <property type="project" value="UniProtKB-EC"/>
</dbReference>
<evidence type="ECO:0000313" key="13">
    <source>
        <dbReference type="Proteomes" id="UP000182108"/>
    </source>
</evidence>
<dbReference type="CDD" id="cd06456">
    <property type="entry name" value="M3A_DCP"/>
    <property type="match status" value="1"/>
</dbReference>
<dbReference type="InterPro" id="IPR024077">
    <property type="entry name" value="Neurolysin/TOP_dom2"/>
</dbReference>
<dbReference type="Pfam" id="PF19310">
    <property type="entry name" value="TOP_N"/>
    <property type="match status" value="1"/>
</dbReference>
<dbReference type="OrthoDB" id="5287305at2"/>
<evidence type="ECO:0000256" key="3">
    <source>
        <dbReference type="ARBA" id="ARBA00022723"/>
    </source>
</evidence>
<dbReference type="InterPro" id="IPR001567">
    <property type="entry name" value="Pept_M3A_M3B_dom"/>
</dbReference>
<keyword evidence="5 9" id="KW-0862">Zinc</keyword>
<dbReference type="EMBL" id="CYHH01000006">
    <property type="protein sequence ID" value="CUB07324.1"/>
    <property type="molecule type" value="Genomic_DNA"/>
</dbReference>
<reference evidence="13" key="1">
    <citation type="submission" date="2015-08" db="EMBL/GenBank/DDBJ databases">
        <authorList>
            <person name="Babu N.S."/>
            <person name="Beckwith C.J."/>
            <person name="Beseler K.G."/>
            <person name="Brison A."/>
            <person name="Carone J.V."/>
            <person name="Caskin T.P."/>
            <person name="Diamond M."/>
            <person name="Durham M.E."/>
            <person name="Foxe J.M."/>
            <person name="Go M."/>
            <person name="Henderson B.A."/>
            <person name="Jones I.B."/>
            <person name="McGettigan J.A."/>
            <person name="Micheletti S.J."/>
            <person name="Nasrallah M.E."/>
            <person name="Ortiz D."/>
            <person name="Piller C.R."/>
            <person name="Privatt S.R."/>
            <person name="Schneider S.L."/>
            <person name="Sharp S."/>
            <person name="Smith T.C."/>
            <person name="Stanton J.D."/>
            <person name="Ullery H.E."/>
            <person name="Wilson R.J."/>
            <person name="Serrano M.G."/>
            <person name="Buck G."/>
            <person name="Lee V."/>
            <person name="Wang Y."/>
            <person name="Carvalho R."/>
            <person name="Voegtly L."/>
            <person name="Shi R."/>
            <person name="Duckworth R."/>
            <person name="Johnson A."/>
            <person name="Loviza R."/>
            <person name="Walstead R."/>
            <person name="Shah Z."/>
            <person name="Kiflezghi M."/>
            <person name="Wade K."/>
            <person name="Ball S.L."/>
            <person name="Bradley K.W."/>
            <person name="Asai D.J."/>
            <person name="Bowman C.A."/>
            <person name="Russell D.A."/>
            <person name="Pope W.H."/>
            <person name="Jacobs-Sera D."/>
            <person name="Hendrix R.W."/>
            <person name="Hatfull G.F."/>
        </authorList>
    </citation>
    <scope>NUCLEOTIDE SEQUENCE [LARGE SCALE GENOMIC DNA]</scope>
    <source>
        <strain evidence="13">JCM 19170</strain>
    </source>
</reference>
<dbReference type="PANTHER" id="PTHR11804">
    <property type="entry name" value="PROTEASE M3 THIMET OLIGOPEPTIDASE-RELATED"/>
    <property type="match status" value="1"/>
</dbReference>
<dbReference type="Gene3D" id="3.40.390.10">
    <property type="entry name" value="Collagenase (Catalytic Domain)"/>
    <property type="match status" value="1"/>
</dbReference>
<dbReference type="PANTHER" id="PTHR11804:SF84">
    <property type="entry name" value="SACCHAROLYSIN"/>
    <property type="match status" value="1"/>
</dbReference>
<dbReference type="Proteomes" id="UP000182108">
    <property type="component" value="Unassembled WGS sequence"/>
</dbReference>
<dbReference type="GO" id="GO:0005829">
    <property type="term" value="C:cytosol"/>
    <property type="evidence" value="ECO:0007669"/>
    <property type="project" value="UniProtKB-ARBA"/>
</dbReference>
<dbReference type="SUPFAM" id="SSF55486">
    <property type="entry name" value="Metalloproteases ('zincins'), catalytic domain"/>
    <property type="match status" value="1"/>
</dbReference>
<comment type="cofactor">
    <cofactor evidence="9">
        <name>Zn(2+)</name>
        <dbReference type="ChEBI" id="CHEBI:29105"/>
    </cofactor>
    <text evidence="9">Binds 1 zinc ion.</text>
</comment>
<evidence type="ECO:0000256" key="6">
    <source>
        <dbReference type="ARBA" id="ARBA00023049"/>
    </source>
</evidence>
<dbReference type="InterPro" id="IPR045090">
    <property type="entry name" value="Pept_M3A_M3B"/>
</dbReference>
<comment type="similarity">
    <text evidence="1 9">Belongs to the peptidase M3 family.</text>
</comment>
<evidence type="ECO:0000256" key="5">
    <source>
        <dbReference type="ARBA" id="ARBA00022833"/>
    </source>
</evidence>
<proteinExistence type="inferred from homology"/>
<sequence>MNAPEHPLLQPFQLPPFDRLRPEDVEPVITELIARARAAIDHAMDERTPPTWEDFVAPLEHALEQLSDAWGVIGHLHSVMDTPAWREAYNKLLPEVTRFWTELGQNEALYRKTQALAQSPEFARLSPERRRVIELDLRDHRLAGAELPPEKKPRHRDIQQELSALAARFSENVLDATNAYQEWIEDEAQLSGIPEEVRAMAREAAQAQNRPGWCFTLQMPFYLPVMQYADDRSLRERMYRAHATRASEFGPPERDNGPLIERILALRGEEALLLGYPDYASYSLVPKMADHPEEVASFLRELAARAKPFALRDLEELRAFARDTLGLDPLEPWDIAYASEKLRQARYDYSEQEVRRYLPLPRVLEGLFALLERLFGVRLVPDTAPVWHPDVTFYRVERDGAPIAYFYVDLYARDTKRGGAWMDSAKSRRREDESLMLPVAYLVCNFAPPVGGKPPTLTHDDVLTLFHEMGHGLHHMLTQVDEAPISGINHVEWDAVELPSQFMENFAWEWEVLQHITAHVDTGEPLPRPLYEKMRAAKNFQAGMQMVRQIEFSLFDLRIHRELAKAQEPAPERVPLAEVLRILEEVRDEVAVIRPPSWHRFPQSFSHIFAGGYAAGYYSYKWAEVLSADAYEAFEEAQARTGTVLDPDTGRRFWREILAVGASRPAAESFRAFRGREPRIDALLRHNGLVEKAAGG</sequence>
<dbReference type="AlphaFoldDB" id="A0A0K6IW94"/>
<keyword evidence="3 9" id="KW-0479">Metal-binding</keyword>
<evidence type="ECO:0000256" key="1">
    <source>
        <dbReference type="ARBA" id="ARBA00006040"/>
    </source>
</evidence>